<dbReference type="Gene3D" id="3.30.420.10">
    <property type="entry name" value="Ribonuclease H-like superfamily/Ribonuclease H"/>
    <property type="match status" value="1"/>
</dbReference>
<evidence type="ECO:0000256" key="3">
    <source>
        <dbReference type="ARBA" id="ARBA00022679"/>
    </source>
</evidence>
<feature type="domain" description="Peptidase A2" evidence="14">
    <location>
        <begin position="297"/>
        <end position="373"/>
    </location>
</feature>
<dbReference type="InterPro" id="IPR043502">
    <property type="entry name" value="DNA/RNA_pol_sf"/>
</dbReference>
<keyword evidence="11" id="KW-0695">RNA-directed DNA polymerase</keyword>
<dbReference type="InterPro" id="IPR021109">
    <property type="entry name" value="Peptidase_aspartic_dom_sf"/>
</dbReference>
<dbReference type="InterPro" id="IPR043128">
    <property type="entry name" value="Rev_trsase/Diguanyl_cyclase"/>
</dbReference>
<dbReference type="GO" id="GO:0003723">
    <property type="term" value="F:RNA binding"/>
    <property type="evidence" value="ECO:0007669"/>
    <property type="project" value="UniProtKB-KW"/>
</dbReference>
<evidence type="ECO:0000256" key="13">
    <source>
        <dbReference type="SAM" id="MobiDB-lite"/>
    </source>
</evidence>
<evidence type="ECO:0000256" key="11">
    <source>
        <dbReference type="ARBA" id="ARBA00022918"/>
    </source>
</evidence>
<keyword evidence="3" id="KW-0808">Transferase</keyword>
<evidence type="ECO:0000259" key="14">
    <source>
        <dbReference type="PROSITE" id="PS50175"/>
    </source>
</evidence>
<dbReference type="InterPro" id="IPR036397">
    <property type="entry name" value="RNaseH_sf"/>
</dbReference>
<evidence type="ECO:0000256" key="12">
    <source>
        <dbReference type="ARBA" id="ARBA00023268"/>
    </source>
</evidence>
<evidence type="ECO:0000256" key="9">
    <source>
        <dbReference type="ARBA" id="ARBA00022884"/>
    </source>
</evidence>
<dbReference type="FunFam" id="3.10.10.10:FF:000007">
    <property type="entry name" value="Retrovirus-related Pol polyprotein from transposon 17.6-like Protein"/>
    <property type="match status" value="1"/>
</dbReference>
<dbReference type="PROSITE" id="PS50878">
    <property type="entry name" value="RT_POL"/>
    <property type="match status" value="1"/>
</dbReference>
<evidence type="ECO:0000256" key="5">
    <source>
        <dbReference type="ARBA" id="ARBA00022722"/>
    </source>
</evidence>
<feature type="domain" description="Reverse transcriptase" evidence="15">
    <location>
        <begin position="469"/>
        <end position="647"/>
    </location>
</feature>
<dbReference type="PANTHER" id="PTHR37984:SF5">
    <property type="entry name" value="PROTEIN NYNRIN-LIKE"/>
    <property type="match status" value="1"/>
</dbReference>
<organism evidence="17 18">
    <name type="scientific">Trichuris muris</name>
    <name type="common">Mouse whipworm</name>
    <dbReference type="NCBI Taxonomy" id="70415"/>
    <lineage>
        <taxon>Eukaryota</taxon>
        <taxon>Metazoa</taxon>
        <taxon>Ecdysozoa</taxon>
        <taxon>Nematoda</taxon>
        <taxon>Enoplea</taxon>
        <taxon>Dorylaimia</taxon>
        <taxon>Trichinellida</taxon>
        <taxon>Trichuridae</taxon>
        <taxon>Trichuris</taxon>
    </lineage>
</organism>
<keyword evidence="7" id="KW-0378">Hydrolase</keyword>
<evidence type="ECO:0000256" key="6">
    <source>
        <dbReference type="ARBA" id="ARBA00022759"/>
    </source>
</evidence>
<dbReference type="Pfam" id="PF23055">
    <property type="entry name" value="DUF7041"/>
    <property type="match status" value="1"/>
</dbReference>
<dbReference type="InterPro" id="IPR050951">
    <property type="entry name" value="Retrovirus_Pol_polyprotein"/>
</dbReference>
<dbReference type="FunFam" id="3.30.70.270:FF:000020">
    <property type="entry name" value="Transposon Tf2-6 polyprotein-like Protein"/>
    <property type="match status" value="1"/>
</dbReference>
<keyword evidence="12" id="KW-0511">Multifunctional enzyme</keyword>
<dbReference type="Proteomes" id="UP000046395">
    <property type="component" value="Unassembled WGS sequence"/>
</dbReference>
<evidence type="ECO:0000259" key="15">
    <source>
        <dbReference type="PROSITE" id="PS50878"/>
    </source>
</evidence>
<evidence type="ECO:0000259" key="16">
    <source>
        <dbReference type="PROSITE" id="PS50994"/>
    </source>
</evidence>
<feature type="compositionally biased region" description="Low complexity" evidence="13">
    <location>
        <begin position="223"/>
        <end position="236"/>
    </location>
</feature>
<dbReference type="EC" id="2.7.7.49" evidence="1"/>
<keyword evidence="8" id="KW-0460">Magnesium</keyword>
<name>A0A5S6QC51_TRIMR</name>
<accession>A0A5S6QC51</accession>
<dbReference type="InterPro" id="IPR041588">
    <property type="entry name" value="Integrase_H2C2"/>
</dbReference>
<dbReference type="Gene3D" id="2.40.70.10">
    <property type="entry name" value="Acid Proteases"/>
    <property type="match status" value="1"/>
</dbReference>
<dbReference type="FunFam" id="3.10.20.370:FF:000001">
    <property type="entry name" value="Retrovirus-related Pol polyprotein from transposon 17.6-like protein"/>
    <property type="match status" value="1"/>
</dbReference>
<evidence type="ECO:0000256" key="10">
    <source>
        <dbReference type="ARBA" id="ARBA00022908"/>
    </source>
</evidence>
<dbReference type="PANTHER" id="PTHR37984">
    <property type="entry name" value="PROTEIN CBG26694"/>
    <property type="match status" value="1"/>
</dbReference>
<keyword evidence="5" id="KW-0540">Nuclease</keyword>
<dbReference type="PROSITE" id="PS50994">
    <property type="entry name" value="INTEGRASE"/>
    <property type="match status" value="1"/>
</dbReference>
<dbReference type="InterPro" id="IPR041577">
    <property type="entry name" value="RT_RNaseH_2"/>
</dbReference>
<dbReference type="CDD" id="cd09274">
    <property type="entry name" value="RNase_HI_RT_Ty3"/>
    <property type="match status" value="1"/>
</dbReference>
<evidence type="ECO:0000313" key="17">
    <source>
        <dbReference type="Proteomes" id="UP000046395"/>
    </source>
</evidence>
<dbReference type="GO" id="GO:0015074">
    <property type="term" value="P:DNA integration"/>
    <property type="evidence" value="ECO:0007669"/>
    <property type="project" value="UniProtKB-KW"/>
</dbReference>
<dbReference type="InterPro" id="IPR055469">
    <property type="entry name" value="DUF7041"/>
</dbReference>
<evidence type="ECO:0000256" key="2">
    <source>
        <dbReference type="ARBA" id="ARBA00022670"/>
    </source>
</evidence>
<keyword evidence="6" id="KW-0255">Endonuclease</keyword>
<dbReference type="GO" id="GO:0003964">
    <property type="term" value="F:RNA-directed DNA polymerase activity"/>
    <property type="evidence" value="ECO:0007669"/>
    <property type="project" value="UniProtKB-KW"/>
</dbReference>
<dbReference type="Pfam" id="PF00078">
    <property type="entry name" value="RVT_1"/>
    <property type="match status" value="1"/>
</dbReference>
<dbReference type="InterPro" id="IPR012337">
    <property type="entry name" value="RNaseH-like_sf"/>
</dbReference>
<dbReference type="InterPro" id="IPR001584">
    <property type="entry name" value="Integrase_cat-core"/>
</dbReference>
<dbReference type="STRING" id="70415.A0A5S6QC51"/>
<dbReference type="Pfam" id="PF17921">
    <property type="entry name" value="Integrase_H2C2"/>
    <property type="match status" value="1"/>
</dbReference>
<dbReference type="GO" id="GO:0004190">
    <property type="term" value="F:aspartic-type endopeptidase activity"/>
    <property type="evidence" value="ECO:0007669"/>
    <property type="project" value="InterPro"/>
</dbReference>
<feature type="region of interest" description="Disordered" evidence="13">
    <location>
        <begin position="211"/>
        <end position="252"/>
    </location>
</feature>
<dbReference type="WBParaSite" id="TMUE_1000004778.1">
    <property type="protein sequence ID" value="TMUE_1000004778.1"/>
    <property type="gene ID" value="WBGene00299101"/>
</dbReference>
<sequence>MAKKTAQSPVPPKDASQPLVSTMLPVPPYIAADPELWFARLQLFFQHRGIQDEPTMFELGLGAIPEDSLSQLRDFILTAHTQTAPFSALKNVCLRRLADSEEQRIRQALLGEELSDRTPSAFLRRLEQLLPSSQRERENPILRQLFLSRLPPQLQAAMVPLGDKQLNELANIADQLMALQPCGTPGIAHGVQNVSHRLDRLERALEQLTLAVENGRRSPRSPSPSRRYQQRRSPSPMAGRRDPPRVLFLPSPLRSRRPQVYSSLSGGKRQWHATLTAVRAAKEQSRCLFLTDQQTGTRFLIDTGATVSLLPLKFASAKYLEPHDVLPTLQAINGTPVTVSGSKTLTIHLDDLPPIKWTFTIADVNTAIIGADLIYHHRLAVDIGNRRLSSSTSQNPVAGMSPQANEFSRLIQRFVDAQEHYDPKTTEERSRLEHFQHVIETSGPPVSSKARRLAPQRLGIAKQHFEELLRQGIVRPSNSNWSSPLHLVPKQEPGQWRPCGDFRNLNRSTKPDRYPLPHVADFNNELRGKTVFSKIDLASAYFQIPVRSQDVPKTAIITPFGLYEFTMMPFGLRNAAQTFQRIIDQILRGLHDCFVYVDDILVASQSEAEHLLVLQKLFDRLALYGLKVNADKCVLGVKSLVFLGHLVDHNGIQPSPDKVDALQNFPRPTTVKQLRQFLGMVNFYRRFIPNLALLLKPLDALVAQTKGTIHWSTTTVDAFSTAKSTLACATRLEHPEPTATLALMVDASEQAIGAVLQQNVESSWRPLAFFSRRLQDHQKRYSTFGRELLGVYAAVKHFRQMVEGRELIVYTDHKPLVRAFENGSQSLNDREIRQLDFVTSMQIQMRHINGRDNIVADALSREIQASEDISAISVKDIAVAQSNDKELQWTKDHASLQLVPEQIEGCTYPLWKDISLREPRVYVPGTLRLAVFESVHGLSHPGVRATKRLMLTRYVWPGIQSDVAQWTRQCLQCQQAKVHRHTRSPPKEFPLPHSRFAHVHVDIVGPLPTADGYKYLLTAVDRFTRWPEAWPVRDTSAQTVAETFLGNWIARFGVPLQITTDQGRQFESRLWSSLNKLLGIEHTPTSAYHPQANGMVERFHRQLKAALIARMQAAGIKWTTALPLVLLGIRTALKADIGLAPAEMVYGSSLRLPAEFLSPACPSTSADPSSFTSTLKAAMHRLQPTPPRRNNTATFCSKSLKDCTHVFIEEPGRTSSLTPPYAGPYGVLSRTSKTITVDLGGNHTTIAIDRTKPAFLMNEPQVASAMPYRRVSFQWPPARCSLI</sequence>
<dbReference type="SUPFAM" id="SSF56672">
    <property type="entry name" value="DNA/RNA polymerases"/>
    <property type="match status" value="1"/>
</dbReference>
<keyword evidence="9" id="KW-0694">RNA-binding</keyword>
<dbReference type="GO" id="GO:0042575">
    <property type="term" value="C:DNA polymerase complex"/>
    <property type="evidence" value="ECO:0007669"/>
    <property type="project" value="UniProtKB-ARBA"/>
</dbReference>
<dbReference type="GO" id="GO:0004519">
    <property type="term" value="F:endonuclease activity"/>
    <property type="evidence" value="ECO:0007669"/>
    <property type="project" value="UniProtKB-KW"/>
</dbReference>
<dbReference type="PROSITE" id="PS50175">
    <property type="entry name" value="ASP_PROT_RETROV"/>
    <property type="match status" value="1"/>
</dbReference>
<keyword evidence="10" id="KW-0229">DNA integration</keyword>
<evidence type="ECO:0000256" key="4">
    <source>
        <dbReference type="ARBA" id="ARBA00022695"/>
    </source>
</evidence>
<dbReference type="GO" id="GO:0006508">
    <property type="term" value="P:proteolysis"/>
    <property type="evidence" value="ECO:0007669"/>
    <property type="project" value="UniProtKB-KW"/>
</dbReference>
<dbReference type="FunFam" id="3.30.420.10:FF:000032">
    <property type="entry name" value="Retrovirus-related Pol polyprotein from transposon 297-like Protein"/>
    <property type="match status" value="1"/>
</dbReference>
<evidence type="ECO:0000256" key="7">
    <source>
        <dbReference type="ARBA" id="ARBA00022801"/>
    </source>
</evidence>
<dbReference type="Gene3D" id="3.10.10.10">
    <property type="entry name" value="HIV Type 1 Reverse Transcriptase, subunit A, domain 1"/>
    <property type="match status" value="1"/>
</dbReference>
<dbReference type="InterPro" id="IPR001969">
    <property type="entry name" value="Aspartic_peptidase_AS"/>
</dbReference>
<dbReference type="SUPFAM" id="SSF53098">
    <property type="entry name" value="Ribonuclease H-like"/>
    <property type="match status" value="1"/>
</dbReference>
<keyword evidence="17" id="KW-1185">Reference proteome</keyword>
<dbReference type="InterPro" id="IPR001995">
    <property type="entry name" value="Peptidase_A2_cat"/>
</dbReference>
<evidence type="ECO:0000313" key="18">
    <source>
        <dbReference type="WBParaSite" id="TMUE_1000004778.1"/>
    </source>
</evidence>
<dbReference type="InterPro" id="IPR000477">
    <property type="entry name" value="RT_dom"/>
</dbReference>
<dbReference type="Pfam" id="PF00665">
    <property type="entry name" value="rve"/>
    <property type="match status" value="1"/>
</dbReference>
<protein>
    <recommendedName>
        <fullName evidence="1">RNA-directed DNA polymerase</fullName>
        <ecNumber evidence="1">2.7.7.49</ecNumber>
    </recommendedName>
</protein>
<dbReference type="PROSITE" id="PS00141">
    <property type="entry name" value="ASP_PROTEASE"/>
    <property type="match status" value="1"/>
</dbReference>
<dbReference type="SUPFAM" id="SSF50630">
    <property type="entry name" value="Acid proteases"/>
    <property type="match status" value="1"/>
</dbReference>
<keyword evidence="2" id="KW-0645">Protease</keyword>
<dbReference type="Gene3D" id="3.30.70.270">
    <property type="match status" value="2"/>
</dbReference>
<feature type="domain" description="Integrase catalytic" evidence="16">
    <location>
        <begin position="986"/>
        <end position="1149"/>
    </location>
</feature>
<reference evidence="18" key="1">
    <citation type="submission" date="2019-12" db="UniProtKB">
        <authorList>
            <consortium name="WormBaseParasite"/>
        </authorList>
    </citation>
    <scope>IDENTIFICATION</scope>
</reference>
<evidence type="ECO:0000256" key="8">
    <source>
        <dbReference type="ARBA" id="ARBA00022842"/>
    </source>
</evidence>
<keyword evidence="4" id="KW-0548">Nucleotidyltransferase</keyword>
<evidence type="ECO:0000256" key="1">
    <source>
        <dbReference type="ARBA" id="ARBA00012493"/>
    </source>
</evidence>
<dbReference type="Pfam" id="PF17919">
    <property type="entry name" value="RT_RNaseH_2"/>
    <property type="match status" value="1"/>
</dbReference>
<proteinExistence type="predicted"/>
<dbReference type="Gene3D" id="1.10.340.70">
    <property type="match status" value="1"/>
</dbReference>
<dbReference type="CDD" id="cd01647">
    <property type="entry name" value="RT_LTR"/>
    <property type="match status" value="1"/>
</dbReference>